<accession>A0AC61T3L4</accession>
<organism evidence="1 2">
    <name type="scientific">Bacillus dicomae</name>
    <dbReference type="NCBI Taxonomy" id="3088378"/>
    <lineage>
        <taxon>Bacteria</taxon>
        <taxon>Bacillati</taxon>
        <taxon>Bacillota</taxon>
        <taxon>Bacilli</taxon>
        <taxon>Bacillales</taxon>
        <taxon>Bacillaceae</taxon>
        <taxon>Bacillus</taxon>
        <taxon>Bacillus cereus group</taxon>
    </lineage>
</organism>
<proteinExistence type="predicted"/>
<comment type="caution">
    <text evidence="1">The sequence shown here is derived from an EMBL/GenBank/DDBJ whole genome shotgun (WGS) entry which is preliminary data.</text>
</comment>
<reference evidence="1" key="1">
    <citation type="submission" date="2019-06" db="EMBL/GenBank/DDBJ databases">
        <title>Draft genome sequence of Bacillus sp. strain MHSD28.</title>
        <authorList>
            <person name="Makuwa S.C."/>
            <person name="Serepa-Dlamini M.H."/>
        </authorList>
    </citation>
    <scope>NUCLEOTIDE SEQUENCE</scope>
    <source>
        <strain evidence="1">MHSD28</strain>
    </source>
</reference>
<keyword evidence="2" id="KW-1185">Reference proteome</keyword>
<protein>
    <submittedName>
        <fullName evidence="1">Uncharacterized protein</fullName>
    </submittedName>
</protein>
<sequence>MGCNSNFRRSRNCNRFWDNLMFCRCGHRDCDECRCKRNRDCDCDKCRRRRNHDRDCDCDCDERKEW</sequence>
<evidence type="ECO:0000313" key="1">
    <source>
        <dbReference type="EMBL" id="TPV42589.1"/>
    </source>
</evidence>
<gene>
    <name evidence="1" type="ORF">FJ659_19300</name>
</gene>
<dbReference type="Proteomes" id="UP000317636">
    <property type="component" value="Unassembled WGS sequence"/>
</dbReference>
<evidence type="ECO:0000313" key="2">
    <source>
        <dbReference type="Proteomes" id="UP000317636"/>
    </source>
</evidence>
<name>A0AC61T3L4_9BACI</name>
<dbReference type="EMBL" id="VHIV01000003">
    <property type="protein sequence ID" value="TPV42589.1"/>
    <property type="molecule type" value="Genomic_DNA"/>
</dbReference>